<comment type="caution">
    <text evidence="11">The sequence shown here is derived from an EMBL/GenBank/DDBJ whole genome shotgun (WGS) entry which is preliminary data.</text>
</comment>
<protein>
    <submittedName>
        <fullName evidence="11">Protein kinase domain-containing protein</fullName>
    </submittedName>
</protein>
<dbReference type="Proteomes" id="UP001201812">
    <property type="component" value="Unassembled WGS sequence"/>
</dbReference>
<dbReference type="PROSITE" id="PS00107">
    <property type="entry name" value="PROTEIN_KINASE_ATP"/>
    <property type="match status" value="1"/>
</dbReference>
<keyword evidence="12" id="KW-1185">Reference proteome</keyword>
<feature type="domain" description="Protein kinase" evidence="10">
    <location>
        <begin position="210"/>
        <end position="500"/>
    </location>
</feature>
<dbReference type="PROSITE" id="PS00108">
    <property type="entry name" value="PROTEIN_KINASE_ST"/>
    <property type="match status" value="1"/>
</dbReference>
<dbReference type="GO" id="GO:0005524">
    <property type="term" value="F:ATP binding"/>
    <property type="evidence" value="ECO:0007669"/>
    <property type="project" value="UniProtKB-UniRule"/>
</dbReference>
<dbReference type="PANTHER" id="PTHR24349">
    <property type="entry name" value="SERINE/THREONINE-PROTEIN KINASE"/>
    <property type="match status" value="1"/>
</dbReference>
<feature type="compositionally biased region" description="Basic and acidic residues" evidence="9">
    <location>
        <begin position="32"/>
        <end position="43"/>
    </location>
</feature>
<evidence type="ECO:0000313" key="11">
    <source>
        <dbReference type="EMBL" id="KAI1720366.1"/>
    </source>
</evidence>
<keyword evidence="6 11" id="KW-0418">Kinase</keyword>
<comment type="cofactor">
    <cofactor evidence="1">
        <name>Mg(2+)</name>
        <dbReference type="ChEBI" id="CHEBI:18420"/>
    </cofactor>
</comment>
<feature type="binding site" evidence="8">
    <location>
        <position position="239"/>
    </location>
    <ligand>
        <name>ATP</name>
        <dbReference type="ChEBI" id="CHEBI:30616"/>
    </ligand>
</feature>
<evidence type="ECO:0000256" key="7">
    <source>
        <dbReference type="ARBA" id="ARBA00022840"/>
    </source>
</evidence>
<dbReference type="SUPFAM" id="SSF56112">
    <property type="entry name" value="Protein kinase-like (PK-like)"/>
    <property type="match status" value="1"/>
</dbReference>
<organism evidence="11 12">
    <name type="scientific">Ditylenchus destructor</name>
    <dbReference type="NCBI Taxonomy" id="166010"/>
    <lineage>
        <taxon>Eukaryota</taxon>
        <taxon>Metazoa</taxon>
        <taxon>Ecdysozoa</taxon>
        <taxon>Nematoda</taxon>
        <taxon>Chromadorea</taxon>
        <taxon>Rhabditida</taxon>
        <taxon>Tylenchina</taxon>
        <taxon>Tylenchomorpha</taxon>
        <taxon>Sphaerularioidea</taxon>
        <taxon>Anguinidae</taxon>
        <taxon>Anguininae</taxon>
        <taxon>Ditylenchus</taxon>
    </lineage>
</organism>
<reference evidence="11" key="1">
    <citation type="submission" date="2022-01" db="EMBL/GenBank/DDBJ databases">
        <title>Genome Sequence Resource for Two Populations of Ditylenchus destructor, the Migratory Endoparasitic Phytonematode.</title>
        <authorList>
            <person name="Zhang H."/>
            <person name="Lin R."/>
            <person name="Xie B."/>
        </authorList>
    </citation>
    <scope>NUCLEOTIDE SEQUENCE</scope>
    <source>
        <strain evidence="11">BazhouSP</strain>
    </source>
</reference>
<dbReference type="Gene3D" id="3.30.200.20">
    <property type="entry name" value="Phosphorylase Kinase, domain 1"/>
    <property type="match status" value="1"/>
</dbReference>
<keyword evidence="3" id="KW-0723">Serine/threonine-protein kinase</keyword>
<name>A0AAD4N9S0_9BILA</name>
<dbReference type="AlphaFoldDB" id="A0AAD4N9S0"/>
<dbReference type="SMART" id="SM00220">
    <property type="entry name" value="S_TKc"/>
    <property type="match status" value="1"/>
</dbReference>
<dbReference type="Gene3D" id="1.10.510.10">
    <property type="entry name" value="Transferase(Phosphotransferase) domain 1"/>
    <property type="match status" value="1"/>
</dbReference>
<evidence type="ECO:0000256" key="4">
    <source>
        <dbReference type="ARBA" id="ARBA00022679"/>
    </source>
</evidence>
<dbReference type="FunFam" id="1.10.510.10:FF:000571">
    <property type="entry name" value="Maternal embryonic leucine zipper kinase"/>
    <property type="match status" value="1"/>
</dbReference>
<dbReference type="InterPro" id="IPR000719">
    <property type="entry name" value="Prot_kinase_dom"/>
</dbReference>
<accession>A0AAD4N9S0</accession>
<dbReference type="InterPro" id="IPR017441">
    <property type="entry name" value="Protein_kinase_ATP_BS"/>
</dbReference>
<evidence type="ECO:0000256" key="5">
    <source>
        <dbReference type="ARBA" id="ARBA00022741"/>
    </source>
</evidence>
<keyword evidence="7 8" id="KW-0067">ATP-binding</keyword>
<dbReference type="Pfam" id="PF00069">
    <property type="entry name" value="Pkinase"/>
    <property type="match status" value="1"/>
</dbReference>
<gene>
    <name evidence="11" type="ORF">DdX_05754</name>
</gene>
<evidence type="ECO:0000256" key="2">
    <source>
        <dbReference type="ARBA" id="ARBA00006692"/>
    </source>
</evidence>
<comment type="similarity">
    <text evidence="2">Belongs to the protein kinase superfamily. CAMK Ser/Thr protein kinase family.</text>
</comment>
<dbReference type="InterPro" id="IPR050205">
    <property type="entry name" value="CDPK_Ser/Thr_kinases"/>
</dbReference>
<dbReference type="InterPro" id="IPR008271">
    <property type="entry name" value="Ser/Thr_kinase_AS"/>
</dbReference>
<keyword evidence="5 8" id="KW-0547">Nucleotide-binding</keyword>
<sequence length="549" mass="61905">MAASPILLLNNTTLTDFGITDSASSAATLKRSHSDEPAGVEKKNRNRKSGPKSEMPLDVYGGKDLKSLPSVEKTPVRYVLGDDDTDEENDSICGNSRTSWDDFDSDFRCGKTVRGRVGGRRRSNFEMLNEEDIGNRLAAAKNNTKKISDGSLEFHLDEDSGLGFSAPTSGGGTDDEQHIAELMPMRRLGDAVESVRIIEPSKANFDDYYDLVDDYLGSGAYACVRTAISKREKKEYAVKLVDKHEQGHTRSRIEREVEIFKLCKGHPNIVQLIEWFEDDDYFYMVFEKMRGGQLLSRIQRKVCFTEQEAGLVTRDIARALKFLHDRGVAHRDVKPENILCTEFDEVSPVKLCDLDLASKPAHLTVSPKLPFVQSVPDLASPVGSAEFMAPEVVDAFIGESLKYDKRCDMWSLGVIIYIMLCGYPPFYGECERENCGWDQGQACADCQDSLFHRIQRGEFCFPEEEWGDVSDEAKDLICHLLVRNVRKRYTADDVLEHPWVVHTAPSSNTVLQTANNLLSRNDSTRDVHQMSELFKWPFLIISFEFLDLS</sequence>
<dbReference type="InterPro" id="IPR011009">
    <property type="entry name" value="Kinase-like_dom_sf"/>
</dbReference>
<evidence type="ECO:0000313" key="12">
    <source>
        <dbReference type="Proteomes" id="UP001201812"/>
    </source>
</evidence>
<dbReference type="EMBL" id="JAKKPZ010000006">
    <property type="protein sequence ID" value="KAI1720366.1"/>
    <property type="molecule type" value="Genomic_DNA"/>
</dbReference>
<dbReference type="FunFam" id="3.30.200.20:FF:000906">
    <property type="entry name" value="CRE-MNK-1 protein"/>
    <property type="match status" value="1"/>
</dbReference>
<evidence type="ECO:0000256" key="3">
    <source>
        <dbReference type="ARBA" id="ARBA00022527"/>
    </source>
</evidence>
<evidence type="ECO:0000259" key="10">
    <source>
        <dbReference type="PROSITE" id="PS50011"/>
    </source>
</evidence>
<evidence type="ECO:0000256" key="8">
    <source>
        <dbReference type="PROSITE-ProRule" id="PRU10141"/>
    </source>
</evidence>
<proteinExistence type="inferred from homology"/>
<dbReference type="GO" id="GO:0004674">
    <property type="term" value="F:protein serine/threonine kinase activity"/>
    <property type="evidence" value="ECO:0007669"/>
    <property type="project" value="UniProtKB-KW"/>
</dbReference>
<evidence type="ECO:0000256" key="9">
    <source>
        <dbReference type="SAM" id="MobiDB-lite"/>
    </source>
</evidence>
<feature type="region of interest" description="Disordered" evidence="9">
    <location>
        <begin position="25"/>
        <end position="66"/>
    </location>
</feature>
<evidence type="ECO:0000256" key="6">
    <source>
        <dbReference type="ARBA" id="ARBA00022777"/>
    </source>
</evidence>
<dbReference type="PROSITE" id="PS50011">
    <property type="entry name" value="PROTEIN_KINASE_DOM"/>
    <property type="match status" value="1"/>
</dbReference>
<evidence type="ECO:0000256" key="1">
    <source>
        <dbReference type="ARBA" id="ARBA00001946"/>
    </source>
</evidence>
<keyword evidence="4" id="KW-0808">Transferase</keyword>